<comment type="caution">
    <text evidence="1">The sequence shown here is derived from an EMBL/GenBank/DDBJ whole genome shotgun (WGS) entry which is preliminary data.</text>
</comment>
<reference evidence="1 2" key="1">
    <citation type="submission" date="2016-12" db="EMBL/GenBank/DDBJ databases">
        <title>Thioflexothrix psekupsii D3 genome sequencing and assembly.</title>
        <authorList>
            <person name="Fomenkov A."/>
            <person name="Vincze T."/>
            <person name="Grabovich M."/>
            <person name="Anton B.P."/>
            <person name="Dubinina G."/>
            <person name="Orlova M."/>
            <person name="Belousova E."/>
            <person name="Roberts R.J."/>
        </authorList>
    </citation>
    <scope>NUCLEOTIDE SEQUENCE [LARGE SCALE GENOMIC DNA]</scope>
    <source>
        <strain evidence="1">D3</strain>
    </source>
</reference>
<gene>
    <name evidence="1" type="ORF">TPSD3_00425</name>
</gene>
<evidence type="ECO:0008006" key="3">
    <source>
        <dbReference type="Google" id="ProtNLM"/>
    </source>
</evidence>
<dbReference type="RefSeq" id="WP_086486626.1">
    <property type="nucleotide sequence ID" value="NZ_MSLT01000001.1"/>
</dbReference>
<proteinExistence type="predicted"/>
<sequence>MWVKQTLGEQRKLLSALLEPPMQEIAKCCVGEWHDTTTLDTVLLTQFSRVPHIQLLYALDKLGRQISANVSVHGADSSYRGQDLSRRPYSVSLYPKRHFMLSSVYISQTTGRPSISAVQPVVNEQQFLGFIVADFDIRHLPLAVNASHHKLSDPSERASAALSHPAPPVTPKTPFSGPRALTLMDQQASQVTDMVAYLMWERGVFHVMLNYTNGVVMVWETRDPYQYHLLTAEQLLTRDTIYHAYQPSTYPAKAAISIDQVREILQRFQTLRLTEGTDYLCSASLNVINGMIGLSFTCDNSQYMRADLFLERPLSDWTRQRNAVNAN</sequence>
<evidence type="ECO:0000313" key="2">
    <source>
        <dbReference type="Proteomes" id="UP000194798"/>
    </source>
</evidence>
<dbReference type="CDD" id="cd18773">
    <property type="entry name" value="PDC1_HK_sensor"/>
    <property type="match status" value="1"/>
</dbReference>
<dbReference type="OrthoDB" id="8477901at2"/>
<dbReference type="InterPro" id="IPR029151">
    <property type="entry name" value="Sensor-like_sf"/>
</dbReference>
<accession>A0A251XBX3</accession>
<dbReference type="EMBL" id="MSLT01000001">
    <property type="protein sequence ID" value="OUD16226.1"/>
    <property type="molecule type" value="Genomic_DNA"/>
</dbReference>
<dbReference type="AlphaFoldDB" id="A0A251XBX3"/>
<organism evidence="1 2">
    <name type="scientific">Thioflexithrix psekupsensis</name>
    <dbReference type="NCBI Taxonomy" id="1570016"/>
    <lineage>
        <taxon>Bacteria</taxon>
        <taxon>Pseudomonadati</taxon>
        <taxon>Pseudomonadota</taxon>
        <taxon>Gammaproteobacteria</taxon>
        <taxon>Thiotrichales</taxon>
        <taxon>Thioflexithrix</taxon>
    </lineage>
</organism>
<dbReference type="Proteomes" id="UP000194798">
    <property type="component" value="Unassembled WGS sequence"/>
</dbReference>
<evidence type="ECO:0000313" key="1">
    <source>
        <dbReference type="EMBL" id="OUD16226.1"/>
    </source>
</evidence>
<name>A0A251XBX3_9GAMM</name>
<dbReference type="Gene3D" id="3.30.450.20">
    <property type="entry name" value="PAS domain"/>
    <property type="match status" value="1"/>
</dbReference>
<protein>
    <recommendedName>
        <fullName evidence="3">Cache domain-containing protein</fullName>
    </recommendedName>
</protein>
<keyword evidence="2" id="KW-1185">Reference proteome</keyword>
<dbReference type="SUPFAM" id="SSF103190">
    <property type="entry name" value="Sensory domain-like"/>
    <property type="match status" value="1"/>
</dbReference>